<dbReference type="PANTHER" id="PTHR43795:SF32">
    <property type="entry name" value="AMINOTRANSFERASE GLII-RELATED"/>
    <property type="match status" value="1"/>
</dbReference>
<organism evidence="7 8">
    <name type="scientific">Clathrospora elynae</name>
    <dbReference type="NCBI Taxonomy" id="706981"/>
    <lineage>
        <taxon>Eukaryota</taxon>
        <taxon>Fungi</taxon>
        <taxon>Dikarya</taxon>
        <taxon>Ascomycota</taxon>
        <taxon>Pezizomycotina</taxon>
        <taxon>Dothideomycetes</taxon>
        <taxon>Pleosporomycetidae</taxon>
        <taxon>Pleosporales</taxon>
        <taxon>Diademaceae</taxon>
        <taxon>Clathrospora</taxon>
    </lineage>
</organism>
<evidence type="ECO:0000256" key="4">
    <source>
        <dbReference type="ARBA" id="ARBA00022679"/>
    </source>
</evidence>
<dbReference type="EMBL" id="ML976005">
    <property type="protein sequence ID" value="KAF1946035.1"/>
    <property type="molecule type" value="Genomic_DNA"/>
</dbReference>
<protein>
    <submittedName>
        <fullName evidence="7">PLP-dependent transferase</fullName>
    </submittedName>
</protein>
<evidence type="ECO:0000313" key="7">
    <source>
        <dbReference type="EMBL" id="KAF1946035.1"/>
    </source>
</evidence>
<sequence>MEPGLSRRMVKTLNELLPAFAVGAPPEQHDASTPAPIDLSRALNEVIHPELLEFFTSTVEDKVTSEAFAAPVASLNGGDPRLREALAAFFNTYFNAFHAVKPEHIVLTAGATDAIENVIHAVCDDGDSVLIPGPHWPGFEPILKRKANVNIILAQPPTYSHWDNYLLPSLQAAYDFSAEKSRIKAVLLCNPNDPLSTCYPRDTLLELMEFCQERGLHFICDECHALTGLNGVDAKSPKFVSALSLAEPLVPQGAVKVDPSCVHVIWSASKLFGMSGFKVGCIVSQQNPHLLTAMALLASHPSSISTLYLSNLLSWSQLPTLLALNSERLTQSCHILASSLRRWNLEFVTPTHGLFLFAKLAKGAKSAEDEQSFYDRLAVHGVKVAQGRFYKGVDKDFGWARIRFSVSLEVMREAMGRMEGFFT</sequence>
<gene>
    <name evidence="7" type="ORF">EJ02DRAFT_450820</name>
</gene>
<name>A0A6A5SZD3_9PLEO</name>
<accession>A0A6A5SZD3</accession>
<comment type="cofactor">
    <cofactor evidence="1">
        <name>pyridoxal 5'-phosphate</name>
        <dbReference type="ChEBI" id="CHEBI:597326"/>
    </cofactor>
</comment>
<keyword evidence="8" id="KW-1185">Reference proteome</keyword>
<dbReference type="OrthoDB" id="7042322at2759"/>
<evidence type="ECO:0000256" key="2">
    <source>
        <dbReference type="ARBA" id="ARBA00007441"/>
    </source>
</evidence>
<dbReference type="GO" id="GO:0008483">
    <property type="term" value="F:transaminase activity"/>
    <property type="evidence" value="ECO:0007669"/>
    <property type="project" value="UniProtKB-KW"/>
</dbReference>
<dbReference type="Gene3D" id="3.90.1150.10">
    <property type="entry name" value="Aspartate Aminotransferase, domain 1"/>
    <property type="match status" value="1"/>
</dbReference>
<comment type="similarity">
    <text evidence="2">Belongs to the class-I pyridoxal-phosphate-dependent aminotransferase family.</text>
</comment>
<dbReference type="Gene3D" id="3.40.640.10">
    <property type="entry name" value="Type I PLP-dependent aspartate aminotransferase-like (Major domain)"/>
    <property type="match status" value="1"/>
</dbReference>
<evidence type="ECO:0000256" key="1">
    <source>
        <dbReference type="ARBA" id="ARBA00001933"/>
    </source>
</evidence>
<evidence type="ECO:0000256" key="3">
    <source>
        <dbReference type="ARBA" id="ARBA00022576"/>
    </source>
</evidence>
<keyword evidence="4 7" id="KW-0808">Transferase</keyword>
<dbReference type="InterPro" id="IPR015421">
    <property type="entry name" value="PyrdxlP-dep_Trfase_major"/>
</dbReference>
<dbReference type="Pfam" id="PF00155">
    <property type="entry name" value="Aminotran_1_2"/>
    <property type="match status" value="1"/>
</dbReference>
<dbReference type="AlphaFoldDB" id="A0A6A5SZD3"/>
<keyword evidence="3" id="KW-0032">Aminotransferase</keyword>
<feature type="domain" description="Aminotransferase class I/classII large" evidence="6">
    <location>
        <begin position="78"/>
        <end position="417"/>
    </location>
</feature>
<evidence type="ECO:0000259" key="6">
    <source>
        <dbReference type="Pfam" id="PF00155"/>
    </source>
</evidence>
<keyword evidence="5" id="KW-0663">Pyridoxal phosphate</keyword>
<dbReference type="InterPro" id="IPR050478">
    <property type="entry name" value="Ethylene_sulfur-biosynth"/>
</dbReference>
<dbReference type="Proteomes" id="UP000800038">
    <property type="component" value="Unassembled WGS sequence"/>
</dbReference>
<dbReference type="CDD" id="cd00609">
    <property type="entry name" value="AAT_like"/>
    <property type="match status" value="1"/>
</dbReference>
<dbReference type="InterPro" id="IPR015424">
    <property type="entry name" value="PyrdxlP-dep_Trfase"/>
</dbReference>
<dbReference type="SUPFAM" id="SSF53383">
    <property type="entry name" value="PLP-dependent transferases"/>
    <property type="match status" value="1"/>
</dbReference>
<dbReference type="GO" id="GO:0030170">
    <property type="term" value="F:pyridoxal phosphate binding"/>
    <property type="evidence" value="ECO:0007669"/>
    <property type="project" value="InterPro"/>
</dbReference>
<evidence type="ECO:0000313" key="8">
    <source>
        <dbReference type="Proteomes" id="UP000800038"/>
    </source>
</evidence>
<dbReference type="GO" id="GO:0006520">
    <property type="term" value="P:amino acid metabolic process"/>
    <property type="evidence" value="ECO:0007669"/>
    <property type="project" value="TreeGrafter"/>
</dbReference>
<dbReference type="PRINTS" id="PR00753">
    <property type="entry name" value="ACCSYNTHASE"/>
</dbReference>
<dbReference type="InterPro" id="IPR004839">
    <property type="entry name" value="Aminotransferase_I/II_large"/>
</dbReference>
<evidence type="ECO:0000256" key="5">
    <source>
        <dbReference type="ARBA" id="ARBA00022898"/>
    </source>
</evidence>
<proteinExistence type="inferred from homology"/>
<dbReference type="PANTHER" id="PTHR43795">
    <property type="entry name" value="BIFUNCTIONAL ASPARTATE AMINOTRANSFERASE AND GLUTAMATE/ASPARTATE-PREPHENATE AMINOTRANSFERASE-RELATED"/>
    <property type="match status" value="1"/>
</dbReference>
<dbReference type="InterPro" id="IPR015422">
    <property type="entry name" value="PyrdxlP-dep_Trfase_small"/>
</dbReference>
<reference evidence="7" key="1">
    <citation type="journal article" date="2020" name="Stud. Mycol.">
        <title>101 Dothideomycetes genomes: a test case for predicting lifestyles and emergence of pathogens.</title>
        <authorList>
            <person name="Haridas S."/>
            <person name="Albert R."/>
            <person name="Binder M."/>
            <person name="Bloem J."/>
            <person name="Labutti K."/>
            <person name="Salamov A."/>
            <person name="Andreopoulos B."/>
            <person name="Baker S."/>
            <person name="Barry K."/>
            <person name="Bills G."/>
            <person name="Bluhm B."/>
            <person name="Cannon C."/>
            <person name="Castanera R."/>
            <person name="Culley D."/>
            <person name="Daum C."/>
            <person name="Ezra D."/>
            <person name="Gonzalez J."/>
            <person name="Henrissat B."/>
            <person name="Kuo A."/>
            <person name="Liang C."/>
            <person name="Lipzen A."/>
            <person name="Lutzoni F."/>
            <person name="Magnuson J."/>
            <person name="Mondo S."/>
            <person name="Nolan M."/>
            <person name="Ohm R."/>
            <person name="Pangilinan J."/>
            <person name="Park H.-J."/>
            <person name="Ramirez L."/>
            <person name="Alfaro M."/>
            <person name="Sun H."/>
            <person name="Tritt A."/>
            <person name="Yoshinaga Y."/>
            <person name="Zwiers L.-H."/>
            <person name="Turgeon B."/>
            <person name="Goodwin S."/>
            <person name="Spatafora J."/>
            <person name="Crous P."/>
            <person name="Grigoriev I."/>
        </authorList>
    </citation>
    <scope>NUCLEOTIDE SEQUENCE</scope>
    <source>
        <strain evidence="7">CBS 161.51</strain>
    </source>
</reference>